<protein>
    <submittedName>
        <fullName evidence="1">Uncharacterized protein YjbI with pentapeptide repeats</fullName>
    </submittedName>
</protein>
<dbReference type="Gene3D" id="2.160.20.80">
    <property type="entry name" value="E3 ubiquitin-protein ligase SopA"/>
    <property type="match status" value="1"/>
</dbReference>
<dbReference type="AlphaFoldDB" id="A0A543I6Q7"/>
<dbReference type="EMBL" id="VFPN01000001">
    <property type="protein sequence ID" value="TQM66257.1"/>
    <property type="molecule type" value="Genomic_DNA"/>
</dbReference>
<keyword evidence="2" id="KW-1185">Reference proteome</keyword>
<evidence type="ECO:0000313" key="2">
    <source>
        <dbReference type="Proteomes" id="UP000318331"/>
    </source>
</evidence>
<dbReference type="RefSeq" id="WP_141916426.1">
    <property type="nucleotide sequence ID" value="NZ_BAAAYS010000010.1"/>
</dbReference>
<dbReference type="SUPFAM" id="SSF141571">
    <property type="entry name" value="Pentapeptide repeat-like"/>
    <property type="match status" value="1"/>
</dbReference>
<name>A0A543I6Q7_9MICO</name>
<proteinExistence type="predicted"/>
<organism evidence="1 2">
    <name type="scientific">Klugiella xanthotipulae</name>
    <dbReference type="NCBI Taxonomy" id="244735"/>
    <lineage>
        <taxon>Bacteria</taxon>
        <taxon>Bacillati</taxon>
        <taxon>Actinomycetota</taxon>
        <taxon>Actinomycetes</taxon>
        <taxon>Micrococcales</taxon>
        <taxon>Microbacteriaceae</taxon>
        <taxon>Klugiella</taxon>
    </lineage>
</organism>
<dbReference type="OrthoDB" id="2579959at2"/>
<reference evidence="1 2" key="1">
    <citation type="submission" date="2019-06" db="EMBL/GenBank/DDBJ databases">
        <title>Sequencing the genomes of 1000 actinobacteria strains.</title>
        <authorList>
            <person name="Klenk H.-P."/>
        </authorList>
    </citation>
    <scope>NUCLEOTIDE SEQUENCE [LARGE SCALE GENOMIC DNA]</scope>
    <source>
        <strain evidence="1 2">DSM 18031</strain>
    </source>
</reference>
<dbReference type="PANTHER" id="PTHR14136">
    <property type="entry name" value="BTB_POZ DOMAIN-CONTAINING PROTEIN KCTD9"/>
    <property type="match status" value="1"/>
</dbReference>
<dbReference type="PANTHER" id="PTHR14136:SF17">
    <property type="entry name" value="BTB_POZ DOMAIN-CONTAINING PROTEIN KCTD9"/>
    <property type="match status" value="1"/>
</dbReference>
<comment type="caution">
    <text evidence="1">The sequence shown here is derived from an EMBL/GenBank/DDBJ whole genome shotgun (WGS) entry which is preliminary data.</text>
</comment>
<accession>A0A543I6Q7</accession>
<gene>
    <name evidence="1" type="ORF">FB466_1094</name>
</gene>
<dbReference type="Proteomes" id="UP000318331">
    <property type="component" value="Unassembled WGS sequence"/>
</dbReference>
<evidence type="ECO:0000313" key="1">
    <source>
        <dbReference type="EMBL" id="TQM66257.1"/>
    </source>
</evidence>
<sequence>MAHQLTHAPRIDSLTTPDLAEAELGSLRAHDTREGERYRGDDLSERDLSGVTFRECAFVEVTADDTTLRAATFLDTTLERFNAPTLRAPRSRLADVRVDTCRWGSAEFYDSSWNSVHISNCKIGYLNLRGAHLRDVLLSNCSVEELDLGGATATRVACVDTAVQTLDVTNATLEHVDLRGLDLRVIHGMSGLRGATLNGTQVAELATLLAQQAGIRIEE</sequence>
<dbReference type="InterPro" id="IPR051082">
    <property type="entry name" value="Pentapeptide-BTB/POZ_domain"/>
</dbReference>